<keyword evidence="4" id="KW-1185">Reference proteome</keyword>
<feature type="compositionally biased region" description="Polar residues" evidence="1">
    <location>
        <begin position="1"/>
        <end position="14"/>
    </location>
</feature>
<organism evidence="2">
    <name type="scientific">Guillardia theta (strain CCMP2712)</name>
    <name type="common">Cryptophyte</name>
    <dbReference type="NCBI Taxonomy" id="905079"/>
    <lineage>
        <taxon>Eukaryota</taxon>
        <taxon>Cryptophyceae</taxon>
        <taxon>Pyrenomonadales</taxon>
        <taxon>Geminigeraceae</taxon>
        <taxon>Guillardia</taxon>
    </lineage>
</organism>
<reference evidence="3" key="3">
    <citation type="submission" date="2015-06" db="UniProtKB">
        <authorList>
            <consortium name="EnsemblProtists"/>
        </authorList>
    </citation>
    <scope>IDENTIFICATION</scope>
</reference>
<name>L1IEA7_GUITC</name>
<dbReference type="EnsemblProtists" id="EKX34606">
    <property type="protein sequence ID" value="EKX34606"/>
    <property type="gene ID" value="GUITHDRAFT_147124"/>
</dbReference>
<accession>L1IEA7</accession>
<dbReference type="HOGENOM" id="CLU_1100239_0_0_1"/>
<sequence>MQQATYVQSPSQPAYVQGSMDAPGGKLVEPRLRFEREIGRRRLLEILRAVAHDGRVFEHGQQGKAWTDLVESLNQQEIFQIHGKGALKIGTAKEKFNEGLKAWKEESRRRMEAGEPAPAETEMDGSNILVCSICLDPLFSLWRRCVALEAYHQSHVFQTPLTPCGSKRPVVDDALSFPPSIFDREEARAMAERKLVAEEKRAVGLELRGEAAEETKAKADLLQARATMIERLMEARQQGFAVPDDFMQRLLQQ</sequence>
<feature type="region of interest" description="Disordered" evidence="1">
    <location>
        <begin position="1"/>
        <end position="22"/>
    </location>
</feature>
<protein>
    <submittedName>
        <fullName evidence="2 3">Uncharacterized protein</fullName>
    </submittedName>
</protein>
<reference evidence="4" key="2">
    <citation type="submission" date="2012-11" db="EMBL/GenBank/DDBJ databases">
        <authorList>
            <person name="Kuo A."/>
            <person name="Curtis B.A."/>
            <person name="Tanifuji G."/>
            <person name="Burki F."/>
            <person name="Gruber A."/>
            <person name="Irimia M."/>
            <person name="Maruyama S."/>
            <person name="Arias M.C."/>
            <person name="Ball S.G."/>
            <person name="Gile G.H."/>
            <person name="Hirakawa Y."/>
            <person name="Hopkins J.F."/>
            <person name="Rensing S.A."/>
            <person name="Schmutz J."/>
            <person name="Symeonidi A."/>
            <person name="Elias M."/>
            <person name="Eveleigh R.J."/>
            <person name="Herman E.K."/>
            <person name="Klute M.J."/>
            <person name="Nakayama T."/>
            <person name="Obornik M."/>
            <person name="Reyes-Prieto A."/>
            <person name="Armbrust E.V."/>
            <person name="Aves S.J."/>
            <person name="Beiko R.G."/>
            <person name="Coutinho P."/>
            <person name="Dacks J.B."/>
            <person name="Durnford D.G."/>
            <person name="Fast N.M."/>
            <person name="Green B.R."/>
            <person name="Grisdale C."/>
            <person name="Hempe F."/>
            <person name="Henrissat B."/>
            <person name="Hoppner M.P."/>
            <person name="Ishida K.-I."/>
            <person name="Kim E."/>
            <person name="Koreny L."/>
            <person name="Kroth P.G."/>
            <person name="Liu Y."/>
            <person name="Malik S.-B."/>
            <person name="Maier U.G."/>
            <person name="McRose D."/>
            <person name="Mock T."/>
            <person name="Neilson J.A."/>
            <person name="Onodera N.T."/>
            <person name="Poole A.M."/>
            <person name="Pritham E.J."/>
            <person name="Richards T.A."/>
            <person name="Rocap G."/>
            <person name="Roy S.W."/>
            <person name="Sarai C."/>
            <person name="Schaack S."/>
            <person name="Shirato S."/>
            <person name="Slamovits C.H."/>
            <person name="Spencer D.F."/>
            <person name="Suzuki S."/>
            <person name="Worden A.Z."/>
            <person name="Zauner S."/>
            <person name="Barry K."/>
            <person name="Bell C."/>
            <person name="Bharti A.K."/>
            <person name="Crow J.A."/>
            <person name="Grimwood J."/>
            <person name="Kramer R."/>
            <person name="Lindquist E."/>
            <person name="Lucas S."/>
            <person name="Salamov A."/>
            <person name="McFadden G.I."/>
            <person name="Lane C.E."/>
            <person name="Keeling P.J."/>
            <person name="Gray M.W."/>
            <person name="Grigoriev I.V."/>
            <person name="Archibald J.M."/>
        </authorList>
    </citation>
    <scope>NUCLEOTIDE SEQUENCE</scope>
    <source>
        <strain evidence="4">CCMP2712</strain>
    </source>
</reference>
<gene>
    <name evidence="2" type="ORF">GUITHDRAFT_147124</name>
</gene>
<dbReference type="EMBL" id="JH993106">
    <property type="protein sequence ID" value="EKX34606.1"/>
    <property type="molecule type" value="Genomic_DNA"/>
</dbReference>
<dbReference type="Proteomes" id="UP000011087">
    <property type="component" value="Unassembled WGS sequence"/>
</dbReference>
<dbReference type="AlphaFoldDB" id="L1IEA7"/>
<evidence type="ECO:0000313" key="4">
    <source>
        <dbReference type="Proteomes" id="UP000011087"/>
    </source>
</evidence>
<dbReference type="RefSeq" id="XP_005821586.1">
    <property type="nucleotide sequence ID" value="XM_005821529.1"/>
</dbReference>
<evidence type="ECO:0000313" key="2">
    <source>
        <dbReference type="EMBL" id="EKX34606.1"/>
    </source>
</evidence>
<dbReference type="PaxDb" id="55529-EKX34606"/>
<dbReference type="KEGG" id="gtt:GUITHDRAFT_147124"/>
<dbReference type="GeneID" id="17291352"/>
<evidence type="ECO:0000256" key="1">
    <source>
        <dbReference type="SAM" id="MobiDB-lite"/>
    </source>
</evidence>
<reference evidence="2 4" key="1">
    <citation type="journal article" date="2012" name="Nature">
        <title>Algal genomes reveal evolutionary mosaicism and the fate of nucleomorphs.</title>
        <authorList>
            <consortium name="DOE Joint Genome Institute"/>
            <person name="Curtis B.A."/>
            <person name="Tanifuji G."/>
            <person name="Burki F."/>
            <person name="Gruber A."/>
            <person name="Irimia M."/>
            <person name="Maruyama S."/>
            <person name="Arias M.C."/>
            <person name="Ball S.G."/>
            <person name="Gile G.H."/>
            <person name="Hirakawa Y."/>
            <person name="Hopkins J.F."/>
            <person name="Kuo A."/>
            <person name="Rensing S.A."/>
            <person name="Schmutz J."/>
            <person name="Symeonidi A."/>
            <person name="Elias M."/>
            <person name="Eveleigh R.J."/>
            <person name="Herman E.K."/>
            <person name="Klute M.J."/>
            <person name="Nakayama T."/>
            <person name="Obornik M."/>
            <person name="Reyes-Prieto A."/>
            <person name="Armbrust E.V."/>
            <person name="Aves S.J."/>
            <person name="Beiko R.G."/>
            <person name="Coutinho P."/>
            <person name="Dacks J.B."/>
            <person name="Durnford D.G."/>
            <person name="Fast N.M."/>
            <person name="Green B.R."/>
            <person name="Grisdale C.J."/>
            <person name="Hempel F."/>
            <person name="Henrissat B."/>
            <person name="Hoppner M.P."/>
            <person name="Ishida K."/>
            <person name="Kim E."/>
            <person name="Koreny L."/>
            <person name="Kroth P.G."/>
            <person name="Liu Y."/>
            <person name="Malik S.B."/>
            <person name="Maier U.G."/>
            <person name="McRose D."/>
            <person name="Mock T."/>
            <person name="Neilson J.A."/>
            <person name="Onodera N.T."/>
            <person name="Poole A.M."/>
            <person name="Pritham E.J."/>
            <person name="Richards T.A."/>
            <person name="Rocap G."/>
            <person name="Roy S.W."/>
            <person name="Sarai C."/>
            <person name="Schaack S."/>
            <person name="Shirato S."/>
            <person name="Slamovits C.H."/>
            <person name="Spencer D.F."/>
            <person name="Suzuki S."/>
            <person name="Worden A.Z."/>
            <person name="Zauner S."/>
            <person name="Barry K."/>
            <person name="Bell C."/>
            <person name="Bharti A.K."/>
            <person name="Crow J.A."/>
            <person name="Grimwood J."/>
            <person name="Kramer R."/>
            <person name="Lindquist E."/>
            <person name="Lucas S."/>
            <person name="Salamov A."/>
            <person name="McFadden G.I."/>
            <person name="Lane C.E."/>
            <person name="Keeling P.J."/>
            <person name="Gray M.W."/>
            <person name="Grigoriev I.V."/>
            <person name="Archibald J.M."/>
        </authorList>
    </citation>
    <scope>NUCLEOTIDE SEQUENCE</scope>
    <source>
        <strain evidence="2 4">CCMP2712</strain>
    </source>
</reference>
<proteinExistence type="predicted"/>
<evidence type="ECO:0000313" key="3">
    <source>
        <dbReference type="EnsemblProtists" id="EKX34606"/>
    </source>
</evidence>